<dbReference type="AlphaFoldDB" id="A0A0Q9X2Y6"/>
<evidence type="ECO:0000313" key="1">
    <source>
        <dbReference type="EMBL" id="KRG00250.1"/>
    </source>
</evidence>
<organism evidence="1 2">
    <name type="scientific">Drosophila willistoni</name>
    <name type="common">Fruit fly</name>
    <dbReference type="NCBI Taxonomy" id="7260"/>
    <lineage>
        <taxon>Eukaryota</taxon>
        <taxon>Metazoa</taxon>
        <taxon>Ecdysozoa</taxon>
        <taxon>Arthropoda</taxon>
        <taxon>Hexapoda</taxon>
        <taxon>Insecta</taxon>
        <taxon>Pterygota</taxon>
        <taxon>Neoptera</taxon>
        <taxon>Endopterygota</taxon>
        <taxon>Diptera</taxon>
        <taxon>Brachycera</taxon>
        <taxon>Muscomorpha</taxon>
        <taxon>Ephydroidea</taxon>
        <taxon>Drosophilidae</taxon>
        <taxon>Drosophila</taxon>
        <taxon>Sophophora</taxon>
    </lineage>
</organism>
<sequence length="140" mass="16168">MGTRTRWGRIDPNVQLQVNLMPSLNKVIKLNRKTLSRRVQRQLLLMASPSPFLNFMNKFRLDEILINHHYKGVYSMRTSATITELATCTWNVMSVLDRQPYIMLARKAQYIQQARKLPILVNHGAKNSWKTISSKSAVGI</sequence>
<reference evidence="1 2" key="1">
    <citation type="journal article" date="2007" name="Nature">
        <title>Evolution of genes and genomes on the Drosophila phylogeny.</title>
        <authorList>
            <consortium name="Drosophila 12 Genomes Consortium"/>
            <person name="Clark A.G."/>
            <person name="Eisen M.B."/>
            <person name="Smith D.R."/>
            <person name="Bergman C.M."/>
            <person name="Oliver B."/>
            <person name="Markow T.A."/>
            <person name="Kaufman T.C."/>
            <person name="Kellis M."/>
            <person name="Gelbart W."/>
            <person name="Iyer V.N."/>
            <person name="Pollard D.A."/>
            <person name="Sackton T.B."/>
            <person name="Larracuente A.M."/>
            <person name="Singh N.D."/>
            <person name="Abad J.P."/>
            <person name="Abt D.N."/>
            <person name="Adryan B."/>
            <person name="Aguade M."/>
            <person name="Akashi H."/>
            <person name="Anderson W.W."/>
            <person name="Aquadro C.F."/>
            <person name="Ardell D.H."/>
            <person name="Arguello R."/>
            <person name="Artieri C.G."/>
            <person name="Barbash D.A."/>
            <person name="Barker D."/>
            <person name="Barsanti P."/>
            <person name="Batterham P."/>
            <person name="Batzoglou S."/>
            <person name="Begun D."/>
            <person name="Bhutkar A."/>
            <person name="Blanco E."/>
            <person name="Bosak S.A."/>
            <person name="Bradley R.K."/>
            <person name="Brand A.D."/>
            <person name="Brent M.R."/>
            <person name="Brooks A.N."/>
            <person name="Brown R.H."/>
            <person name="Butlin R.K."/>
            <person name="Caggese C."/>
            <person name="Calvi B.R."/>
            <person name="Bernardo de Carvalho A."/>
            <person name="Caspi A."/>
            <person name="Castrezana S."/>
            <person name="Celniker S.E."/>
            <person name="Chang J.L."/>
            <person name="Chapple C."/>
            <person name="Chatterji S."/>
            <person name="Chinwalla A."/>
            <person name="Civetta A."/>
            <person name="Clifton S.W."/>
            <person name="Comeron J.M."/>
            <person name="Costello J.C."/>
            <person name="Coyne J.A."/>
            <person name="Daub J."/>
            <person name="David R.G."/>
            <person name="Delcher A.L."/>
            <person name="Delehaunty K."/>
            <person name="Do C.B."/>
            <person name="Ebling H."/>
            <person name="Edwards K."/>
            <person name="Eickbush T."/>
            <person name="Evans J.D."/>
            <person name="Filipski A."/>
            <person name="Findeiss S."/>
            <person name="Freyhult E."/>
            <person name="Fulton L."/>
            <person name="Fulton R."/>
            <person name="Garcia A.C."/>
            <person name="Gardiner A."/>
            <person name="Garfield D.A."/>
            <person name="Garvin B.E."/>
            <person name="Gibson G."/>
            <person name="Gilbert D."/>
            <person name="Gnerre S."/>
            <person name="Godfrey J."/>
            <person name="Good R."/>
            <person name="Gotea V."/>
            <person name="Gravely B."/>
            <person name="Greenberg A.J."/>
            <person name="Griffiths-Jones S."/>
            <person name="Gross S."/>
            <person name="Guigo R."/>
            <person name="Gustafson E.A."/>
            <person name="Haerty W."/>
            <person name="Hahn M.W."/>
            <person name="Halligan D.L."/>
            <person name="Halpern A.L."/>
            <person name="Halter G.M."/>
            <person name="Han M.V."/>
            <person name="Heger A."/>
            <person name="Hillier L."/>
            <person name="Hinrichs A.S."/>
            <person name="Holmes I."/>
            <person name="Hoskins R.A."/>
            <person name="Hubisz M.J."/>
            <person name="Hultmark D."/>
            <person name="Huntley M.A."/>
            <person name="Jaffe D.B."/>
            <person name="Jagadeeshan S."/>
            <person name="Jeck W.R."/>
            <person name="Johnson J."/>
            <person name="Jones C.D."/>
            <person name="Jordan W.C."/>
            <person name="Karpen G.H."/>
            <person name="Kataoka E."/>
            <person name="Keightley P.D."/>
            <person name="Kheradpour P."/>
            <person name="Kirkness E.F."/>
            <person name="Koerich L.B."/>
            <person name="Kristiansen K."/>
            <person name="Kudrna D."/>
            <person name="Kulathinal R.J."/>
            <person name="Kumar S."/>
            <person name="Kwok R."/>
            <person name="Lander E."/>
            <person name="Langley C.H."/>
            <person name="Lapoint R."/>
            <person name="Lazzaro B.P."/>
            <person name="Lee S.J."/>
            <person name="Levesque L."/>
            <person name="Li R."/>
            <person name="Lin C.F."/>
            <person name="Lin M.F."/>
            <person name="Lindblad-Toh K."/>
            <person name="Llopart A."/>
            <person name="Long M."/>
            <person name="Low L."/>
            <person name="Lozovsky E."/>
            <person name="Lu J."/>
            <person name="Luo M."/>
            <person name="Machado C.A."/>
            <person name="Makalowski W."/>
            <person name="Marzo M."/>
            <person name="Matsuda M."/>
            <person name="Matzkin L."/>
            <person name="McAllister B."/>
            <person name="McBride C.S."/>
            <person name="McKernan B."/>
            <person name="McKernan K."/>
            <person name="Mendez-Lago M."/>
            <person name="Minx P."/>
            <person name="Mollenhauer M.U."/>
            <person name="Montooth K."/>
            <person name="Mount S.M."/>
            <person name="Mu X."/>
            <person name="Myers E."/>
            <person name="Negre B."/>
            <person name="Newfeld S."/>
            <person name="Nielsen R."/>
            <person name="Noor M.A."/>
            <person name="O'Grady P."/>
            <person name="Pachter L."/>
            <person name="Papaceit M."/>
            <person name="Parisi M.J."/>
            <person name="Parisi M."/>
            <person name="Parts L."/>
            <person name="Pedersen J.S."/>
            <person name="Pesole G."/>
            <person name="Phillippy A.M."/>
            <person name="Ponting C.P."/>
            <person name="Pop M."/>
            <person name="Porcelli D."/>
            <person name="Powell J.R."/>
            <person name="Prohaska S."/>
            <person name="Pruitt K."/>
            <person name="Puig M."/>
            <person name="Quesneville H."/>
            <person name="Ram K.R."/>
            <person name="Rand D."/>
            <person name="Rasmussen M.D."/>
            <person name="Reed L.K."/>
            <person name="Reenan R."/>
            <person name="Reily A."/>
            <person name="Remington K.A."/>
            <person name="Rieger T.T."/>
            <person name="Ritchie M.G."/>
            <person name="Robin C."/>
            <person name="Rogers Y.H."/>
            <person name="Rohde C."/>
            <person name="Rozas J."/>
            <person name="Rubenfield M.J."/>
            <person name="Ruiz A."/>
            <person name="Russo S."/>
            <person name="Salzberg S.L."/>
            <person name="Sanchez-Gracia A."/>
            <person name="Saranga D.J."/>
            <person name="Sato H."/>
            <person name="Schaeffer S.W."/>
            <person name="Schatz M.C."/>
            <person name="Schlenke T."/>
            <person name="Schwartz R."/>
            <person name="Segarra C."/>
            <person name="Singh R.S."/>
            <person name="Sirot L."/>
            <person name="Sirota M."/>
            <person name="Sisneros N.B."/>
            <person name="Smith C.D."/>
            <person name="Smith T.F."/>
            <person name="Spieth J."/>
            <person name="Stage D.E."/>
            <person name="Stark A."/>
            <person name="Stephan W."/>
            <person name="Strausberg R.L."/>
            <person name="Strempel S."/>
            <person name="Sturgill D."/>
            <person name="Sutton G."/>
            <person name="Sutton G.G."/>
            <person name="Tao W."/>
            <person name="Teichmann S."/>
            <person name="Tobari Y.N."/>
            <person name="Tomimura Y."/>
            <person name="Tsolas J.M."/>
            <person name="Valente V.L."/>
            <person name="Venter E."/>
            <person name="Venter J.C."/>
            <person name="Vicario S."/>
            <person name="Vieira F.G."/>
            <person name="Vilella A.J."/>
            <person name="Villasante A."/>
            <person name="Walenz B."/>
            <person name="Wang J."/>
            <person name="Wasserman M."/>
            <person name="Watts T."/>
            <person name="Wilson D."/>
            <person name="Wilson R.K."/>
            <person name="Wing R.A."/>
            <person name="Wolfner M.F."/>
            <person name="Wong A."/>
            <person name="Wong G.K."/>
            <person name="Wu C.I."/>
            <person name="Wu G."/>
            <person name="Yamamoto D."/>
            <person name="Yang H.P."/>
            <person name="Yang S.P."/>
            <person name="Yorke J.A."/>
            <person name="Yoshida K."/>
            <person name="Zdobnov E."/>
            <person name="Zhang P."/>
            <person name="Zhang Y."/>
            <person name="Zimin A.V."/>
            <person name="Baldwin J."/>
            <person name="Abdouelleil A."/>
            <person name="Abdulkadir J."/>
            <person name="Abebe A."/>
            <person name="Abera B."/>
            <person name="Abreu J."/>
            <person name="Acer S.C."/>
            <person name="Aftuck L."/>
            <person name="Alexander A."/>
            <person name="An P."/>
            <person name="Anderson E."/>
            <person name="Anderson S."/>
            <person name="Arachi H."/>
            <person name="Azer M."/>
            <person name="Bachantsang P."/>
            <person name="Barry A."/>
            <person name="Bayul T."/>
            <person name="Berlin A."/>
            <person name="Bessette D."/>
            <person name="Bloom T."/>
            <person name="Blye J."/>
            <person name="Boguslavskiy L."/>
            <person name="Bonnet C."/>
            <person name="Boukhgalter B."/>
            <person name="Bourzgui I."/>
            <person name="Brown A."/>
            <person name="Cahill P."/>
            <person name="Channer S."/>
            <person name="Cheshatsang Y."/>
            <person name="Chuda L."/>
            <person name="Citroen M."/>
            <person name="Collymore A."/>
            <person name="Cooke P."/>
            <person name="Costello M."/>
            <person name="D'Aco K."/>
            <person name="Daza R."/>
            <person name="De Haan G."/>
            <person name="DeGray S."/>
            <person name="DeMaso C."/>
            <person name="Dhargay N."/>
            <person name="Dooley K."/>
            <person name="Dooley E."/>
            <person name="Doricent M."/>
            <person name="Dorje P."/>
            <person name="Dorjee K."/>
            <person name="Dupes A."/>
            <person name="Elong R."/>
            <person name="Falk J."/>
            <person name="Farina A."/>
            <person name="Faro S."/>
            <person name="Ferguson D."/>
            <person name="Fisher S."/>
            <person name="Foley C.D."/>
            <person name="Franke A."/>
            <person name="Friedrich D."/>
            <person name="Gadbois L."/>
            <person name="Gearin G."/>
            <person name="Gearin C.R."/>
            <person name="Giannoukos G."/>
            <person name="Goode T."/>
            <person name="Graham J."/>
            <person name="Grandbois E."/>
            <person name="Grewal S."/>
            <person name="Gyaltsen K."/>
            <person name="Hafez N."/>
            <person name="Hagos B."/>
            <person name="Hall J."/>
            <person name="Henson C."/>
            <person name="Hollinger A."/>
            <person name="Honan T."/>
            <person name="Huard M.D."/>
            <person name="Hughes L."/>
            <person name="Hurhula B."/>
            <person name="Husby M.E."/>
            <person name="Kamat A."/>
            <person name="Kanga B."/>
            <person name="Kashin S."/>
            <person name="Khazanovich D."/>
            <person name="Kisner P."/>
            <person name="Lance K."/>
            <person name="Lara M."/>
            <person name="Lee W."/>
            <person name="Lennon N."/>
            <person name="Letendre F."/>
            <person name="LeVine R."/>
            <person name="Lipovsky A."/>
            <person name="Liu X."/>
            <person name="Liu J."/>
            <person name="Liu S."/>
            <person name="Lokyitsang T."/>
            <person name="Lokyitsang Y."/>
            <person name="Lubonja R."/>
            <person name="Lui A."/>
            <person name="MacDonald P."/>
            <person name="Magnisalis V."/>
            <person name="Maru K."/>
            <person name="Matthews C."/>
            <person name="McCusker W."/>
            <person name="McDonough S."/>
            <person name="Mehta T."/>
            <person name="Meldrim J."/>
            <person name="Meneus L."/>
            <person name="Mihai O."/>
            <person name="Mihalev A."/>
            <person name="Mihova T."/>
            <person name="Mittelman R."/>
            <person name="Mlenga V."/>
            <person name="Montmayeur A."/>
            <person name="Mulrain L."/>
            <person name="Navidi A."/>
            <person name="Naylor J."/>
            <person name="Negash T."/>
            <person name="Nguyen T."/>
            <person name="Nguyen N."/>
            <person name="Nicol R."/>
            <person name="Norbu C."/>
            <person name="Norbu N."/>
            <person name="Novod N."/>
            <person name="O'Neill B."/>
            <person name="Osman S."/>
            <person name="Markiewicz E."/>
            <person name="Oyono O.L."/>
            <person name="Patti C."/>
            <person name="Phunkhang P."/>
            <person name="Pierre F."/>
            <person name="Priest M."/>
            <person name="Raghuraman S."/>
            <person name="Rege F."/>
            <person name="Reyes R."/>
            <person name="Rise C."/>
            <person name="Rogov P."/>
            <person name="Ross K."/>
            <person name="Ryan E."/>
            <person name="Settipalli S."/>
            <person name="Shea T."/>
            <person name="Sherpa N."/>
            <person name="Shi L."/>
            <person name="Shih D."/>
            <person name="Sparrow T."/>
            <person name="Spaulding J."/>
            <person name="Stalker J."/>
            <person name="Stange-Thomann N."/>
            <person name="Stavropoulos S."/>
            <person name="Stone C."/>
            <person name="Strader C."/>
            <person name="Tesfaye S."/>
            <person name="Thomson T."/>
            <person name="Thoulutsang Y."/>
            <person name="Thoulutsang D."/>
            <person name="Topham K."/>
            <person name="Topping I."/>
            <person name="Tsamla T."/>
            <person name="Vassiliev H."/>
            <person name="Vo A."/>
            <person name="Wangchuk T."/>
            <person name="Wangdi T."/>
            <person name="Weiand M."/>
            <person name="Wilkinson J."/>
            <person name="Wilson A."/>
            <person name="Yadav S."/>
            <person name="Young G."/>
            <person name="Yu Q."/>
            <person name="Zembek L."/>
            <person name="Zhong D."/>
            <person name="Zimmer A."/>
            <person name="Zwirko Z."/>
            <person name="Jaffe D.B."/>
            <person name="Alvarez P."/>
            <person name="Brockman W."/>
            <person name="Butler J."/>
            <person name="Chin C."/>
            <person name="Gnerre S."/>
            <person name="Grabherr M."/>
            <person name="Kleber M."/>
            <person name="Mauceli E."/>
            <person name="MacCallum I."/>
        </authorList>
    </citation>
    <scope>NUCLEOTIDE SEQUENCE [LARGE SCALE GENOMIC DNA]</scope>
    <source>
        <strain evidence="2">Tucson 14030-0811.24</strain>
    </source>
</reference>
<protein>
    <submittedName>
        <fullName evidence="1">Uncharacterized protein</fullName>
    </submittedName>
</protein>
<gene>
    <name evidence="1" type="primary">Dwil\GK27532</name>
    <name evidence="1" type="ORF">Dwil_GK27532</name>
</gene>
<dbReference type="STRING" id="7260.A0A0Q9X2Y6"/>
<evidence type="ECO:0000313" key="2">
    <source>
        <dbReference type="Proteomes" id="UP000007798"/>
    </source>
</evidence>
<dbReference type="InParanoid" id="A0A0Q9X2Y6"/>
<dbReference type="OrthoDB" id="7825964at2759"/>
<proteinExistence type="predicted"/>
<accession>A0A0Q9X2Y6</accession>
<dbReference type="EMBL" id="CH964282">
    <property type="protein sequence ID" value="KRG00250.1"/>
    <property type="molecule type" value="Genomic_DNA"/>
</dbReference>
<name>A0A0Q9X2Y6_DROWI</name>
<dbReference type="KEGG" id="dwi:26529534"/>
<keyword evidence="2" id="KW-1185">Reference proteome</keyword>
<dbReference type="Proteomes" id="UP000007798">
    <property type="component" value="Unassembled WGS sequence"/>
</dbReference>